<evidence type="ECO:0000313" key="1">
    <source>
        <dbReference type="EMBL" id="EIW82603.1"/>
    </source>
</evidence>
<protein>
    <submittedName>
        <fullName evidence="1">Uncharacterized protein</fullName>
    </submittedName>
</protein>
<sequence>MSSTRGHVYDYIAIDVRPNDAATVFGTVSVAKDIRVRIVAYTIILDGTVKQNARFDMPATDAGGVYVLAATDTDVNKPLGNVWAPTVMDVHTRVVFLYTYSRDKGQTWIPISPLDVAKFVQYPKEGTEKPSDVIVNLTPAQEQDTSSDYRNVSMTTVSMPVGTL</sequence>
<dbReference type="AlphaFoldDB" id="A0A5M3MTW7"/>
<dbReference type="Proteomes" id="UP000053558">
    <property type="component" value="Unassembled WGS sequence"/>
</dbReference>
<dbReference type="GeneID" id="19204977"/>
<gene>
    <name evidence="1" type="ORF">CONPUDRAFT_163729</name>
</gene>
<accession>A0A5M3MTW7</accession>
<dbReference type="EMBL" id="JH711576">
    <property type="protein sequence ID" value="EIW82603.1"/>
    <property type="molecule type" value="Genomic_DNA"/>
</dbReference>
<keyword evidence="2" id="KW-1185">Reference proteome</keyword>
<organism evidence="1 2">
    <name type="scientific">Coniophora puteana (strain RWD-64-598)</name>
    <name type="common">Brown rot fungus</name>
    <dbReference type="NCBI Taxonomy" id="741705"/>
    <lineage>
        <taxon>Eukaryota</taxon>
        <taxon>Fungi</taxon>
        <taxon>Dikarya</taxon>
        <taxon>Basidiomycota</taxon>
        <taxon>Agaricomycotina</taxon>
        <taxon>Agaricomycetes</taxon>
        <taxon>Agaricomycetidae</taxon>
        <taxon>Boletales</taxon>
        <taxon>Coniophorineae</taxon>
        <taxon>Coniophoraceae</taxon>
        <taxon>Coniophora</taxon>
    </lineage>
</organism>
<dbReference type="KEGG" id="cput:CONPUDRAFT_163729"/>
<name>A0A5M3MTW7_CONPW</name>
<proteinExistence type="predicted"/>
<evidence type="ECO:0000313" key="2">
    <source>
        <dbReference type="Proteomes" id="UP000053558"/>
    </source>
</evidence>
<dbReference type="RefSeq" id="XP_007766625.1">
    <property type="nucleotide sequence ID" value="XM_007768435.1"/>
</dbReference>
<reference evidence="2" key="1">
    <citation type="journal article" date="2012" name="Science">
        <title>The Paleozoic origin of enzymatic lignin decomposition reconstructed from 31 fungal genomes.</title>
        <authorList>
            <person name="Floudas D."/>
            <person name="Binder M."/>
            <person name="Riley R."/>
            <person name="Barry K."/>
            <person name="Blanchette R.A."/>
            <person name="Henrissat B."/>
            <person name="Martinez A.T."/>
            <person name="Otillar R."/>
            <person name="Spatafora J.W."/>
            <person name="Yadav J.S."/>
            <person name="Aerts A."/>
            <person name="Benoit I."/>
            <person name="Boyd A."/>
            <person name="Carlson A."/>
            <person name="Copeland A."/>
            <person name="Coutinho P.M."/>
            <person name="de Vries R.P."/>
            <person name="Ferreira P."/>
            <person name="Findley K."/>
            <person name="Foster B."/>
            <person name="Gaskell J."/>
            <person name="Glotzer D."/>
            <person name="Gorecki P."/>
            <person name="Heitman J."/>
            <person name="Hesse C."/>
            <person name="Hori C."/>
            <person name="Igarashi K."/>
            <person name="Jurgens J.A."/>
            <person name="Kallen N."/>
            <person name="Kersten P."/>
            <person name="Kohler A."/>
            <person name="Kuees U."/>
            <person name="Kumar T.K.A."/>
            <person name="Kuo A."/>
            <person name="LaButti K."/>
            <person name="Larrondo L.F."/>
            <person name="Lindquist E."/>
            <person name="Ling A."/>
            <person name="Lombard V."/>
            <person name="Lucas S."/>
            <person name="Lundell T."/>
            <person name="Martin R."/>
            <person name="McLaughlin D.J."/>
            <person name="Morgenstern I."/>
            <person name="Morin E."/>
            <person name="Murat C."/>
            <person name="Nagy L.G."/>
            <person name="Nolan M."/>
            <person name="Ohm R.A."/>
            <person name="Patyshakuliyeva A."/>
            <person name="Rokas A."/>
            <person name="Ruiz-Duenas F.J."/>
            <person name="Sabat G."/>
            <person name="Salamov A."/>
            <person name="Samejima M."/>
            <person name="Schmutz J."/>
            <person name="Slot J.C."/>
            <person name="St John F."/>
            <person name="Stenlid J."/>
            <person name="Sun H."/>
            <person name="Sun S."/>
            <person name="Syed K."/>
            <person name="Tsang A."/>
            <person name="Wiebenga A."/>
            <person name="Young D."/>
            <person name="Pisabarro A."/>
            <person name="Eastwood D.C."/>
            <person name="Martin F."/>
            <person name="Cullen D."/>
            <person name="Grigoriev I.V."/>
            <person name="Hibbett D.S."/>
        </authorList>
    </citation>
    <scope>NUCLEOTIDE SEQUENCE [LARGE SCALE GENOMIC DNA]</scope>
    <source>
        <strain evidence="2">RWD-64-598 SS2</strain>
    </source>
</reference>
<comment type="caution">
    <text evidence="1">The sequence shown here is derived from an EMBL/GenBank/DDBJ whole genome shotgun (WGS) entry which is preliminary data.</text>
</comment>